<reference evidence="2 3" key="1">
    <citation type="submission" date="2015-08" db="EMBL/GenBank/DDBJ databases">
        <authorList>
            <person name="Babu N.S."/>
            <person name="Beckwith C.J."/>
            <person name="Beseler K.G."/>
            <person name="Brison A."/>
            <person name="Carone J.V."/>
            <person name="Caskin T.P."/>
            <person name="Diamond M."/>
            <person name="Durham M.E."/>
            <person name="Foxe J.M."/>
            <person name="Go M."/>
            <person name="Henderson B.A."/>
            <person name="Jones I.B."/>
            <person name="McGettigan J.A."/>
            <person name="Micheletti S.J."/>
            <person name="Nasrallah M.E."/>
            <person name="Ortiz D."/>
            <person name="Piller C.R."/>
            <person name="Privatt S.R."/>
            <person name="Schneider S.L."/>
            <person name="Sharp S."/>
            <person name="Smith T.C."/>
            <person name="Stanton J.D."/>
            <person name="Ullery H.E."/>
            <person name="Wilson R.J."/>
            <person name="Serrano M.G."/>
            <person name="Buck G."/>
            <person name="Lee V."/>
            <person name="Wang Y."/>
            <person name="Carvalho R."/>
            <person name="Voegtly L."/>
            <person name="Shi R."/>
            <person name="Duckworth R."/>
            <person name="Johnson A."/>
            <person name="Loviza R."/>
            <person name="Walstead R."/>
            <person name="Shah Z."/>
            <person name="Kiflezghi M."/>
            <person name="Wade K."/>
            <person name="Ball S.L."/>
            <person name="Bradley K.W."/>
            <person name="Asai D.J."/>
            <person name="Bowman C.A."/>
            <person name="Russell D.A."/>
            <person name="Pope W.H."/>
            <person name="Jacobs-Sera D."/>
            <person name="Hendrix R.W."/>
            <person name="Hatfull G.F."/>
        </authorList>
    </citation>
    <scope>NUCLEOTIDE SEQUENCE [LARGE SCALE GENOMIC DNA]</scope>
    <source>
        <strain evidence="2 3">DSM 27648</strain>
    </source>
</reference>
<name>A0A0K1Q198_9BACT</name>
<accession>A0A0K1Q198</accession>
<dbReference type="EMBL" id="CP012333">
    <property type="protein sequence ID" value="AKU99179.1"/>
    <property type="molecule type" value="Genomic_DNA"/>
</dbReference>
<feature type="region of interest" description="Disordered" evidence="1">
    <location>
        <begin position="1"/>
        <end position="30"/>
    </location>
</feature>
<gene>
    <name evidence="2" type="ORF">AKJ09_05843</name>
</gene>
<dbReference type="KEGG" id="llu:AKJ09_05843"/>
<sequence>MMACGASSEPSSSRAHTPGDTAVPIPPEAQQQAARASGVGRLLFEYDKVAAEGTDVMLANADATDRASLGGYLVLHDALRWSVVFFTKGDDPRICARITIEPGKPPVFQRVRPAEPASDAERIAIRTRQAAIAAVPSVVQPLNPVVFTGADAVEVRRLAGELGSGPPDEKVIVYLLAGSTRPNVAVLGRHYRAVARTDGTIEKIEPMSKAPIEIPMAPPPGAKSAGLMVSHVLGDWPTEAHVFASLLYRHPVFVMTARGNFSVDGERIERLSP</sequence>
<organism evidence="2 3">
    <name type="scientific">Labilithrix luteola</name>
    <dbReference type="NCBI Taxonomy" id="1391654"/>
    <lineage>
        <taxon>Bacteria</taxon>
        <taxon>Pseudomonadati</taxon>
        <taxon>Myxococcota</taxon>
        <taxon>Polyangia</taxon>
        <taxon>Polyangiales</taxon>
        <taxon>Labilitrichaceae</taxon>
        <taxon>Labilithrix</taxon>
    </lineage>
</organism>
<proteinExistence type="predicted"/>
<dbReference type="AlphaFoldDB" id="A0A0K1Q198"/>
<protein>
    <submittedName>
        <fullName evidence="2">Uncharacterized protein</fullName>
    </submittedName>
</protein>
<evidence type="ECO:0000256" key="1">
    <source>
        <dbReference type="SAM" id="MobiDB-lite"/>
    </source>
</evidence>
<evidence type="ECO:0000313" key="3">
    <source>
        <dbReference type="Proteomes" id="UP000064967"/>
    </source>
</evidence>
<evidence type="ECO:0000313" key="2">
    <source>
        <dbReference type="EMBL" id="AKU99179.1"/>
    </source>
</evidence>
<dbReference type="Proteomes" id="UP000064967">
    <property type="component" value="Chromosome"/>
</dbReference>
<keyword evidence="3" id="KW-1185">Reference proteome</keyword>
<dbReference type="STRING" id="1391654.AKJ09_05843"/>